<keyword evidence="1" id="KW-0732">Signal</keyword>
<evidence type="ECO:0000256" key="3">
    <source>
        <dbReference type="ARBA" id="ARBA00023316"/>
    </source>
</evidence>
<comment type="subcellular location">
    <subcellularLocation>
        <location evidence="4">Cell membrane</location>
        <topology evidence="4">Lipid-anchor</topology>
    </subcellularLocation>
</comment>
<dbReference type="PROSITE" id="PS51724">
    <property type="entry name" value="SPOR"/>
    <property type="match status" value="1"/>
</dbReference>
<evidence type="ECO:0000256" key="1">
    <source>
        <dbReference type="ARBA" id="ARBA00022729"/>
    </source>
</evidence>
<dbReference type="Pfam" id="PF03330">
    <property type="entry name" value="DPBB_1"/>
    <property type="match status" value="1"/>
</dbReference>
<dbReference type="GO" id="GO:0000270">
    <property type="term" value="P:peptidoglycan metabolic process"/>
    <property type="evidence" value="ECO:0007669"/>
    <property type="project" value="UniProtKB-UniRule"/>
</dbReference>
<dbReference type="Gene3D" id="3.30.70.1070">
    <property type="entry name" value="Sporulation related repeat"/>
    <property type="match status" value="1"/>
</dbReference>
<dbReference type="GO" id="GO:0009279">
    <property type="term" value="C:cell outer membrane"/>
    <property type="evidence" value="ECO:0007669"/>
    <property type="project" value="TreeGrafter"/>
</dbReference>
<dbReference type="GO" id="GO:0005886">
    <property type="term" value="C:plasma membrane"/>
    <property type="evidence" value="ECO:0007669"/>
    <property type="project" value="UniProtKB-SubCell"/>
</dbReference>
<sequence length="276" mass="30268">MGSRFKTGCRRLAAGLGLSLALAGCGFLPSTGYRNPADLSTRNVVPHKLALSPYGNSPYTVDGRTYYPLKTAAGYRQRGIASWYGLPFNGQKTSDGETYNMYAMTAASKVLPLPCYVLVRNLNNNKTVIVRVNDRGPFYPGRIIDLSYAAAARLGMLATGTAPVEVEGIVPGQTHRRPIPVDHRGPDVFGPHPAHRVAHRAFFVQVGAFARHQDAERLVRRLDKKGLTDPRIFHDDVDGRDLYLVRLGPETDKNEALALSARLYRDGMGHGLIIDP</sequence>
<keyword evidence="4" id="KW-1003">Cell membrane</keyword>
<dbReference type="InterPro" id="IPR007730">
    <property type="entry name" value="SPOR-like_dom"/>
</dbReference>
<name>A0A1C2FXC7_9GAMM</name>
<dbReference type="InterPro" id="IPR009009">
    <property type="entry name" value="RlpA-like_DPBB"/>
</dbReference>
<dbReference type="InterPro" id="IPR036680">
    <property type="entry name" value="SPOR-like_sf"/>
</dbReference>
<dbReference type="PROSITE" id="PS51257">
    <property type="entry name" value="PROKAR_LIPOPROTEIN"/>
    <property type="match status" value="1"/>
</dbReference>
<dbReference type="GO" id="GO:0042834">
    <property type="term" value="F:peptidoglycan binding"/>
    <property type="evidence" value="ECO:0007669"/>
    <property type="project" value="InterPro"/>
</dbReference>
<comment type="caution">
    <text evidence="6">The sequence shown here is derived from an EMBL/GenBank/DDBJ whole genome shotgun (WGS) entry which is preliminary data.</text>
</comment>
<dbReference type="OrthoDB" id="9779128at2"/>
<keyword evidence="3 4" id="KW-0961">Cell wall biogenesis/degradation</keyword>
<dbReference type="Pfam" id="PF05036">
    <property type="entry name" value="SPOR"/>
    <property type="match status" value="1"/>
</dbReference>
<dbReference type="HAMAP" id="MF_02071">
    <property type="entry name" value="RlpA"/>
    <property type="match status" value="1"/>
</dbReference>
<dbReference type="STRING" id="163359.A9R16_05640"/>
<dbReference type="EC" id="4.2.2.-" evidence="4"/>
<dbReference type="SUPFAM" id="SSF50685">
    <property type="entry name" value="Barwin-like endoglucanases"/>
    <property type="match status" value="1"/>
</dbReference>
<evidence type="ECO:0000313" key="7">
    <source>
        <dbReference type="Proteomes" id="UP000253250"/>
    </source>
</evidence>
<dbReference type="InterPro" id="IPR036908">
    <property type="entry name" value="RlpA-like_sf"/>
</dbReference>
<keyword evidence="4" id="KW-0472">Membrane</keyword>
<evidence type="ECO:0000256" key="5">
    <source>
        <dbReference type="RuleBase" id="RU003495"/>
    </source>
</evidence>
<dbReference type="SUPFAM" id="SSF110997">
    <property type="entry name" value="Sporulation related repeat"/>
    <property type="match status" value="1"/>
</dbReference>
<keyword evidence="4" id="KW-0449">Lipoprotein</keyword>
<dbReference type="Proteomes" id="UP000253250">
    <property type="component" value="Unassembled WGS sequence"/>
</dbReference>
<dbReference type="InterPro" id="IPR012997">
    <property type="entry name" value="RplA"/>
</dbReference>
<evidence type="ECO:0000313" key="6">
    <source>
        <dbReference type="EMBL" id="RCN58451.1"/>
    </source>
</evidence>
<dbReference type="RefSeq" id="WP_065972327.1">
    <property type="nucleotide sequence ID" value="NZ_CP080624.1"/>
</dbReference>
<comment type="function">
    <text evidence="4">Lytic transglycosylase with a strong preference for naked glycan strands that lack stem peptides.</text>
</comment>
<dbReference type="InterPro" id="IPR034718">
    <property type="entry name" value="RlpA"/>
</dbReference>
<keyword evidence="4" id="KW-0564">Palmitate</keyword>
<dbReference type="Gene3D" id="2.40.40.10">
    <property type="entry name" value="RlpA-like domain"/>
    <property type="match status" value="1"/>
</dbReference>
<keyword evidence="7" id="KW-1185">Reference proteome</keyword>
<dbReference type="PANTHER" id="PTHR34183">
    <property type="entry name" value="ENDOLYTIC PEPTIDOGLYCAN TRANSGLYCOSYLASE RLPA"/>
    <property type="match status" value="1"/>
</dbReference>
<evidence type="ECO:0000256" key="2">
    <source>
        <dbReference type="ARBA" id="ARBA00023239"/>
    </source>
</evidence>
<dbReference type="GO" id="GO:0008932">
    <property type="term" value="F:lytic endotransglycosylase activity"/>
    <property type="evidence" value="ECO:0007669"/>
    <property type="project" value="UniProtKB-UniRule"/>
</dbReference>
<organism evidence="6 7">
    <name type="scientific">Acidiferrobacter thiooxydans</name>
    <dbReference type="NCBI Taxonomy" id="163359"/>
    <lineage>
        <taxon>Bacteria</taxon>
        <taxon>Pseudomonadati</taxon>
        <taxon>Pseudomonadota</taxon>
        <taxon>Gammaproteobacteria</taxon>
        <taxon>Acidiferrobacterales</taxon>
        <taxon>Acidiferrobacteraceae</taxon>
        <taxon>Acidiferrobacter</taxon>
    </lineage>
</organism>
<evidence type="ECO:0000256" key="4">
    <source>
        <dbReference type="HAMAP-Rule" id="MF_02071"/>
    </source>
</evidence>
<reference evidence="6 7" key="1">
    <citation type="submission" date="2018-02" db="EMBL/GenBank/DDBJ databases">
        <title>Insights into the biology of acidophilic members of the Acidiferrobacteraceae family derived from comparative genomic analyses.</title>
        <authorList>
            <person name="Issotta F."/>
            <person name="Thyssen C."/>
            <person name="Mena C."/>
            <person name="Moya A."/>
            <person name="Bellenberg S."/>
            <person name="Sproer C."/>
            <person name="Covarrubias P.C."/>
            <person name="Sand W."/>
            <person name="Quatrini R."/>
            <person name="Vera M."/>
        </authorList>
    </citation>
    <scope>NUCLEOTIDE SEQUENCE [LARGE SCALE GENOMIC DNA]</scope>
    <source>
        <strain evidence="7">m-1</strain>
    </source>
</reference>
<dbReference type="EMBL" id="PSYR01000001">
    <property type="protein sequence ID" value="RCN58451.1"/>
    <property type="molecule type" value="Genomic_DNA"/>
</dbReference>
<protein>
    <recommendedName>
        <fullName evidence="4">Endolytic peptidoglycan transglycosylase RlpA</fullName>
        <ecNumber evidence="4">4.2.2.-</ecNumber>
    </recommendedName>
</protein>
<comment type="similarity">
    <text evidence="4 5">Belongs to the RlpA family.</text>
</comment>
<dbReference type="PANTHER" id="PTHR34183:SF1">
    <property type="entry name" value="ENDOLYTIC PEPTIDOGLYCAN TRANSGLYCOSYLASE RLPA"/>
    <property type="match status" value="1"/>
</dbReference>
<proteinExistence type="inferred from homology"/>
<gene>
    <name evidence="4" type="primary">rlpA</name>
    <name evidence="6" type="ORF">C4900_01240</name>
</gene>
<keyword evidence="2 4" id="KW-0456">Lyase</keyword>
<accession>A0A1C2FXC7</accession>
<dbReference type="NCBIfam" id="TIGR00413">
    <property type="entry name" value="rlpA"/>
    <property type="match status" value="1"/>
</dbReference>
<dbReference type="AlphaFoldDB" id="A0A1C2FXC7"/>
<dbReference type="GO" id="GO:0071555">
    <property type="term" value="P:cell wall organization"/>
    <property type="evidence" value="ECO:0007669"/>
    <property type="project" value="UniProtKB-KW"/>
</dbReference>
<dbReference type="CDD" id="cd22268">
    <property type="entry name" value="DPBB_RlpA-like"/>
    <property type="match status" value="1"/>
</dbReference>